<dbReference type="Gene3D" id="2.20.25.90">
    <property type="entry name" value="ADC-like domains"/>
    <property type="match status" value="1"/>
</dbReference>
<reference evidence="7 8" key="1">
    <citation type="submission" date="2021-08" db="EMBL/GenBank/DDBJ databases">
        <title>WGS of actinomycetes from Thailand.</title>
        <authorList>
            <person name="Thawai C."/>
        </authorList>
    </citation>
    <scope>NUCLEOTIDE SEQUENCE [LARGE SCALE GENOMIC DNA]</scope>
    <source>
        <strain evidence="7 8">PLK6-54</strain>
    </source>
</reference>
<dbReference type="SUPFAM" id="SSF53706">
    <property type="entry name" value="Formate dehydrogenase/DMSO reductase, domains 1-3"/>
    <property type="match status" value="1"/>
</dbReference>
<evidence type="ECO:0000256" key="3">
    <source>
        <dbReference type="ARBA" id="ARBA00023002"/>
    </source>
</evidence>
<dbReference type="EMBL" id="JAINZZ010000012">
    <property type="protein sequence ID" value="MBY8878581.1"/>
    <property type="molecule type" value="Genomic_DNA"/>
</dbReference>
<sequence>MSRTALRICPLCEATCGLELTIAESRVTHARGDALDVFSAGFICPKGASFGQLDADPDRLRKPLVRRDGRLEEATWEEAFAAVAAGMGAVTQAHGGTAVGVFLGNPNVHTVAGGLYPGQLIGALGTRSVFTASTLDQMPKHVSSGLLFGDPNAIPVPDLDRTDHLLLIGANPLVSNGSLATAADFPGKLKALRRRGGRLVVVDPHRTRTAAAADRHVAPRPGTDAALLFALVHVLFAEGLAAPGPALTSHLSGMAEVRALAADFSPETVASYCDVPADEIRVLARELAAAERAVVYGRLGSTAVEFGTLASWLVDVLNALTGNLDRPGGAMFPLSATARAPRPAAPGKGFRTGRWHSRVSGRPEVKSELPAAVLAEEIDTPGEGRLRALVVVAGNPVLSAPDGDRLDRALAGLDFMVSVDPYLNETSRHAHVVLPPPPPAQSAHYDFAFSTLAVRNTVRYSPPAVPPAEGVLDEPEIMARLILGVLGQGGPDADPALVDAQAIRHRLDRETADPHSPVHGRDAAELEAALTGATGYERRLDLMLRLGPYGEGFGADPDGLTLDALLRRPHGIDLGALRSRIPGVLRTPSGTVELAPAAVAGDVPRLREAVARGGEGSGLVLIGRRHLRSNNSWMHNVPSLTGGSNRCTVQIHPEDAARLGLTDGAQARIKGDGGEITAPVEITDALRPGVASLPHGWGHDREGTRLTAAAREPGVNVNQLLDGSRIDPLSGTAVLNGFPVQVEAAG</sequence>
<dbReference type="PANTHER" id="PTHR43105:SF9">
    <property type="entry name" value="NADPH-FE(3+) OXIDOREDUCTASE SUBUNIT ALPHA"/>
    <property type="match status" value="1"/>
</dbReference>
<dbReference type="SMART" id="SM00926">
    <property type="entry name" value="Molybdop_Fe4S4"/>
    <property type="match status" value="1"/>
</dbReference>
<keyword evidence="1" id="KW-0004">4Fe-4S</keyword>
<dbReference type="InterPro" id="IPR006657">
    <property type="entry name" value="MoPterin_dinucl-bd_dom"/>
</dbReference>
<keyword evidence="4" id="KW-0408">Iron</keyword>
<accession>A0ABS7Q6V2</accession>
<feature type="domain" description="4Fe-4S Mo/W bis-MGD-type" evidence="6">
    <location>
        <begin position="2"/>
        <end position="58"/>
    </location>
</feature>
<evidence type="ECO:0000256" key="2">
    <source>
        <dbReference type="ARBA" id="ARBA00022723"/>
    </source>
</evidence>
<evidence type="ECO:0000313" key="7">
    <source>
        <dbReference type="EMBL" id="MBY8878581.1"/>
    </source>
</evidence>
<dbReference type="CDD" id="cd02782">
    <property type="entry name" value="MopB_CT_1"/>
    <property type="match status" value="1"/>
</dbReference>
<keyword evidence="3" id="KW-0560">Oxidoreductase</keyword>
<dbReference type="PROSITE" id="PS51669">
    <property type="entry name" value="4FE4S_MOW_BIS_MGD"/>
    <property type="match status" value="1"/>
</dbReference>
<keyword evidence="5" id="KW-0411">Iron-sulfur</keyword>
<dbReference type="Gene3D" id="3.40.50.740">
    <property type="match status" value="1"/>
</dbReference>
<protein>
    <submittedName>
        <fullName evidence="7">Molybdopterin oxidoreductase family protein</fullName>
    </submittedName>
</protein>
<keyword evidence="8" id="KW-1185">Reference proteome</keyword>
<dbReference type="Gene3D" id="2.40.40.20">
    <property type="match status" value="1"/>
</dbReference>
<dbReference type="InterPro" id="IPR009010">
    <property type="entry name" value="Asp_de-COase-like_dom_sf"/>
</dbReference>
<dbReference type="InterPro" id="IPR050123">
    <property type="entry name" value="Prok_molybdopt-oxidoreductase"/>
</dbReference>
<dbReference type="Gene3D" id="3.40.228.10">
    <property type="entry name" value="Dimethylsulfoxide Reductase, domain 2"/>
    <property type="match status" value="1"/>
</dbReference>
<evidence type="ECO:0000256" key="1">
    <source>
        <dbReference type="ARBA" id="ARBA00022485"/>
    </source>
</evidence>
<dbReference type="InterPro" id="IPR006963">
    <property type="entry name" value="Mopterin_OxRdtase_4Fe-4S_dom"/>
</dbReference>
<dbReference type="Pfam" id="PF04879">
    <property type="entry name" value="Molybdop_Fe4S4"/>
    <property type="match status" value="1"/>
</dbReference>
<dbReference type="Proteomes" id="UP000778578">
    <property type="component" value="Unassembled WGS sequence"/>
</dbReference>
<evidence type="ECO:0000313" key="8">
    <source>
        <dbReference type="Proteomes" id="UP000778578"/>
    </source>
</evidence>
<keyword evidence="2" id="KW-0479">Metal-binding</keyword>
<evidence type="ECO:0000256" key="5">
    <source>
        <dbReference type="ARBA" id="ARBA00023014"/>
    </source>
</evidence>
<dbReference type="RefSeq" id="WP_222962717.1">
    <property type="nucleotide sequence ID" value="NZ_JAINZZ010000012.1"/>
</dbReference>
<dbReference type="SUPFAM" id="SSF50692">
    <property type="entry name" value="ADC-like"/>
    <property type="match status" value="1"/>
</dbReference>
<dbReference type="Pfam" id="PF00384">
    <property type="entry name" value="Molybdopterin"/>
    <property type="match status" value="1"/>
</dbReference>
<proteinExistence type="predicted"/>
<name>A0ABS7Q6V2_9ACTN</name>
<evidence type="ECO:0000256" key="4">
    <source>
        <dbReference type="ARBA" id="ARBA00023004"/>
    </source>
</evidence>
<dbReference type="PANTHER" id="PTHR43105">
    <property type="entry name" value="RESPIRATORY NITRATE REDUCTASE"/>
    <property type="match status" value="1"/>
</dbReference>
<evidence type="ECO:0000259" key="6">
    <source>
        <dbReference type="PROSITE" id="PS51669"/>
    </source>
</evidence>
<dbReference type="InterPro" id="IPR006656">
    <property type="entry name" value="Mopterin_OxRdtase"/>
</dbReference>
<dbReference type="Pfam" id="PF01568">
    <property type="entry name" value="Molydop_binding"/>
    <property type="match status" value="1"/>
</dbReference>
<comment type="caution">
    <text evidence="7">The sequence shown here is derived from an EMBL/GenBank/DDBJ whole genome shotgun (WGS) entry which is preliminary data.</text>
</comment>
<organism evidence="7 8">
    <name type="scientific">Actinacidiphila acidipaludis</name>
    <dbReference type="NCBI Taxonomy" id="2873382"/>
    <lineage>
        <taxon>Bacteria</taxon>
        <taxon>Bacillati</taxon>
        <taxon>Actinomycetota</taxon>
        <taxon>Actinomycetes</taxon>
        <taxon>Kitasatosporales</taxon>
        <taxon>Streptomycetaceae</taxon>
        <taxon>Actinacidiphila</taxon>
    </lineage>
</organism>
<gene>
    <name evidence="7" type="ORF">K7862_13180</name>
</gene>